<sequence length="126" mass="14144">MEVLEGLYYSKDHEWVKVEGDKVYIGITDYAQHSLGNIVYVELPEVGSELSAGDVLGVVESVKAASDVYTPVDIKVLEVNNSLVEDPSLINNDPYGSWMVIGELKDKSQLDKLMKADEYRKFLEEE</sequence>
<dbReference type="SUPFAM" id="SSF51230">
    <property type="entry name" value="Single hybrid motif"/>
    <property type="match status" value="1"/>
</dbReference>
<evidence type="ECO:0000256" key="1">
    <source>
        <dbReference type="ARBA" id="ARBA00009249"/>
    </source>
</evidence>
<dbReference type="GO" id="GO:0009249">
    <property type="term" value="P:protein lipoylation"/>
    <property type="evidence" value="ECO:0007669"/>
    <property type="project" value="TreeGrafter"/>
</dbReference>
<dbReference type="InterPro" id="IPR002930">
    <property type="entry name" value="GCV_H"/>
</dbReference>
<accession>A0A7Y2L8E3</accession>
<keyword evidence="2 3" id="KW-0450">Lipoyl</keyword>
<dbReference type="InterPro" id="IPR011053">
    <property type="entry name" value="Single_hybrid_motif"/>
</dbReference>
<dbReference type="GO" id="GO:0005960">
    <property type="term" value="C:glycine cleavage complex"/>
    <property type="evidence" value="ECO:0007669"/>
    <property type="project" value="InterPro"/>
</dbReference>
<dbReference type="InterPro" id="IPR000089">
    <property type="entry name" value="Biotin_lipoyl"/>
</dbReference>
<evidence type="ECO:0000256" key="2">
    <source>
        <dbReference type="ARBA" id="ARBA00022823"/>
    </source>
</evidence>
<protein>
    <recommendedName>
        <fullName evidence="3">Glycine cleavage system H protein</fullName>
    </recommendedName>
</protein>
<dbReference type="CDD" id="cd06848">
    <property type="entry name" value="GCS_H"/>
    <property type="match status" value="1"/>
</dbReference>
<dbReference type="Gene3D" id="2.40.50.100">
    <property type="match status" value="1"/>
</dbReference>
<evidence type="ECO:0000256" key="3">
    <source>
        <dbReference type="HAMAP-Rule" id="MF_00272"/>
    </source>
</evidence>
<feature type="domain" description="Lipoyl-binding" evidence="5">
    <location>
        <begin position="22"/>
        <end position="103"/>
    </location>
</feature>
<dbReference type="PROSITE" id="PS50968">
    <property type="entry name" value="BIOTINYL_LIPOYL"/>
    <property type="match status" value="1"/>
</dbReference>
<evidence type="ECO:0000259" key="5">
    <source>
        <dbReference type="PROSITE" id="PS50968"/>
    </source>
</evidence>
<organism evidence="6 7">
    <name type="scientific">Caldanaerobacter subterraneus</name>
    <dbReference type="NCBI Taxonomy" id="911092"/>
    <lineage>
        <taxon>Bacteria</taxon>
        <taxon>Bacillati</taxon>
        <taxon>Bacillota</taxon>
        <taxon>Clostridia</taxon>
        <taxon>Thermoanaerobacterales</taxon>
        <taxon>Thermoanaerobacteraceae</taxon>
        <taxon>Caldanaerobacter</taxon>
    </lineage>
</organism>
<comment type="function">
    <text evidence="3">The glycine cleavage system catalyzes the degradation of glycine. The H protein shuttles the methylamine group of glycine from the P protein to the T protein.</text>
</comment>
<comment type="similarity">
    <text evidence="1 3">Belongs to the GcvH family.</text>
</comment>
<evidence type="ECO:0000256" key="4">
    <source>
        <dbReference type="PIRSR" id="PIRSR617453-50"/>
    </source>
</evidence>
<name>A0A7Y2L8E3_9THEO</name>
<dbReference type="Proteomes" id="UP000529861">
    <property type="component" value="Unassembled WGS sequence"/>
</dbReference>
<dbReference type="AlphaFoldDB" id="A0A7Y2L8E3"/>
<comment type="cofactor">
    <cofactor evidence="3">
        <name>(R)-lipoate</name>
        <dbReference type="ChEBI" id="CHEBI:83088"/>
    </cofactor>
    <text evidence="3">Binds 1 lipoyl cofactor covalently.</text>
</comment>
<gene>
    <name evidence="3 6" type="primary">gcvH</name>
    <name evidence="6" type="ORF">HKI81_10185</name>
</gene>
<dbReference type="RefSeq" id="WP_170271370.1">
    <property type="nucleotide sequence ID" value="NZ_JABEQB010000032.1"/>
</dbReference>
<dbReference type="Pfam" id="PF01597">
    <property type="entry name" value="GCV_H"/>
    <property type="match status" value="1"/>
</dbReference>
<feature type="modified residue" description="N6-lipoyllysine" evidence="3 4">
    <location>
        <position position="63"/>
    </location>
</feature>
<dbReference type="NCBIfam" id="NF002270">
    <property type="entry name" value="PRK01202.1"/>
    <property type="match status" value="1"/>
</dbReference>
<dbReference type="HAMAP" id="MF_00272">
    <property type="entry name" value="GcvH"/>
    <property type="match status" value="1"/>
</dbReference>
<dbReference type="PANTHER" id="PTHR11715">
    <property type="entry name" value="GLYCINE CLEAVAGE SYSTEM H PROTEIN"/>
    <property type="match status" value="1"/>
</dbReference>
<comment type="caution">
    <text evidence="6">The sequence shown here is derived from an EMBL/GenBank/DDBJ whole genome shotgun (WGS) entry which is preliminary data.</text>
</comment>
<reference evidence="6 7" key="1">
    <citation type="submission" date="2020-04" db="EMBL/GenBank/DDBJ databases">
        <title>Draft genome sequence of Caldanaerobacter sunterraneus. strain 1523vc isolated from Griffin hot spring, Kamchatka, Russia.</title>
        <authorList>
            <person name="Toshchakov S.V."/>
            <person name="Podosokorskaya O.A."/>
            <person name="Kublanov I.V."/>
            <person name="Korzhenkov A."/>
            <person name="Patrushev M.V."/>
        </authorList>
    </citation>
    <scope>NUCLEOTIDE SEQUENCE [LARGE SCALE GENOMIC DNA]</scope>
    <source>
        <strain evidence="6 7">1523vc</strain>
    </source>
</reference>
<dbReference type="GO" id="GO:0019464">
    <property type="term" value="P:glycine decarboxylation via glycine cleavage system"/>
    <property type="evidence" value="ECO:0007669"/>
    <property type="project" value="UniProtKB-UniRule"/>
</dbReference>
<dbReference type="InterPro" id="IPR017453">
    <property type="entry name" value="GCV_H_sub"/>
</dbReference>
<proteinExistence type="inferred from homology"/>
<evidence type="ECO:0000313" key="6">
    <source>
        <dbReference type="EMBL" id="NNG67577.1"/>
    </source>
</evidence>
<dbReference type="NCBIfam" id="TIGR00527">
    <property type="entry name" value="gcvH"/>
    <property type="match status" value="1"/>
</dbReference>
<dbReference type="GO" id="GO:0005737">
    <property type="term" value="C:cytoplasm"/>
    <property type="evidence" value="ECO:0007669"/>
    <property type="project" value="TreeGrafter"/>
</dbReference>
<evidence type="ECO:0000313" key="7">
    <source>
        <dbReference type="Proteomes" id="UP000529861"/>
    </source>
</evidence>
<comment type="subunit">
    <text evidence="3">The glycine cleavage system is composed of four proteins: P, T, L and H.</text>
</comment>
<dbReference type="EMBL" id="JABEQB010000032">
    <property type="protein sequence ID" value="NNG67577.1"/>
    <property type="molecule type" value="Genomic_DNA"/>
</dbReference>
<dbReference type="PANTHER" id="PTHR11715:SF3">
    <property type="entry name" value="GLYCINE CLEAVAGE SYSTEM H PROTEIN-RELATED"/>
    <property type="match status" value="1"/>
</dbReference>
<dbReference type="InterPro" id="IPR033753">
    <property type="entry name" value="GCV_H/Fam206"/>
</dbReference>